<name>A0A397T362_9GLOM</name>
<dbReference type="InterPro" id="IPR022234">
    <property type="entry name" value="DUF3759"/>
</dbReference>
<evidence type="ECO:0000313" key="1">
    <source>
        <dbReference type="EMBL" id="RIA89581.1"/>
    </source>
</evidence>
<feature type="non-terminal residue" evidence="1">
    <location>
        <position position="1"/>
    </location>
</feature>
<dbReference type="STRING" id="658196.A0A397T362"/>
<protein>
    <submittedName>
        <fullName evidence="1">Putative phosphoglycerate mutase family protein</fullName>
    </submittedName>
</protein>
<keyword evidence="2" id="KW-1185">Reference proteome</keyword>
<comment type="caution">
    <text evidence="1">The sequence shown here is derived from an EMBL/GenBank/DDBJ whole genome shotgun (WGS) entry which is preliminary data.</text>
</comment>
<dbReference type="Proteomes" id="UP000265703">
    <property type="component" value="Unassembled WGS sequence"/>
</dbReference>
<proteinExistence type="predicted"/>
<dbReference type="EMBL" id="QKYT01000214">
    <property type="protein sequence ID" value="RIA89581.1"/>
    <property type="molecule type" value="Genomic_DNA"/>
</dbReference>
<dbReference type="OrthoDB" id="9895617at2759"/>
<evidence type="ECO:0000313" key="2">
    <source>
        <dbReference type="Proteomes" id="UP000265703"/>
    </source>
</evidence>
<accession>A0A397T362</accession>
<sequence>AKDHHEQVYGAKKHESSLSHELIAGAAAFEAYKAYEKKREEEGHHDDHALAKEILAGLAAAEADKLFETKGLDFLDREKAKRDAKHAAEKLYSGNLSVKKKIIL</sequence>
<dbReference type="Pfam" id="PF12585">
    <property type="entry name" value="DUF3759"/>
    <property type="match status" value="1"/>
</dbReference>
<dbReference type="PANTHER" id="PTHR37450:SF1">
    <property type="entry name" value="CIPC PROTEIN"/>
    <property type="match status" value="1"/>
</dbReference>
<reference evidence="1 2" key="1">
    <citation type="submission" date="2018-06" db="EMBL/GenBank/DDBJ databases">
        <title>Comparative genomics reveals the genomic features of Rhizophagus irregularis, R. cerebriforme, R. diaphanum and Gigaspora rosea, and their symbiotic lifestyle signature.</title>
        <authorList>
            <person name="Morin E."/>
            <person name="San Clemente H."/>
            <person name="Chen E.C.H."/>
            <person name="De La Providencia I."/>
            <person name="Hainaut M."/>
            <person name="Kuo A."/>
            <person name="Kohler A."/>
            <person name="Murat C."/>
            <person name="Tang N."/>
            <person name="Roy S."/>
            <person name="Loubradou J."/>
            <person name="Henrissat B."/>
            <person name="Grigoriev I.V."/>
            <person name="Corradi N."/>
            <person name="Roux C."/>
            <person name="Martin F.M."/>
        </authorList>
    </citation>
    <scope>NUCLEOTIDE SEQUENCE [LARGE SCALE GENOMIC DNA]</scope>
    <source>
        <strain evidence="1 2">DAOM 227022</strain>
    </source>
</reference>
<dbReference type="PANTHER" id="PTHR37450">
    <property type="entry name" value="CIPC PROTEIN"/>
    <property type="match status" value="1"/>
</dbReference>
<organism evidence="1 2">
    <name type="scientific">Glomus cerebriforme</name>
    <dbReference type="NCBI Taxonomy" id="658196"/>
    <lineage>
        <taxon>Eukaryota</taxon>
        <taxon>Fungi</taxon>
        <taxon>Fungi incertae sedis</taxon>
        <taxon>Mucoromycota</taxon>
        <taxon>Glomeromycotina</taxon>
        <taxon>Glomeromycetes</taxon>
        <taxon>Glomerales</taxon>
        <taxon>Glomeraceae</taxon>
        <taxon>Glomus</taxon>
    </lineage>
</organism>
<dbReference type="AlphaFoldDB" id="A0A397T362"/>
<gene>
    <name evidence="1" type="ORF">C1645_694261</name>
</gene>